<proteinExistence type="inferred from homology"/>
<feature type="binding site" evidence="9">
    <location>
        <position position="111"/>
    </location>
    <ligand>
        <name>ATP</name>
        <dbReference type="ChEBI" id="CHEBI:30616"/>
    </ligand>
</feature>
<evidence type="ECO:0000256" key="11">
    <source>
        <dbReference type="SAM" id="MobiDB-lite"/>
    </source>
</evidence>
<gene>
    <name evidence="15" type="primary">LOC34624012</name>
</gene>
<feature type="binding site" evidence="10">
    <location>
        <position position="236"/>
    </location>
    <ligand>
        <name>Zn(2+)</name>
        <dbReference type="ChEBI" id="CHEBI:29105"/>
    </ligand>
</feature>
<dbReference type="GO" id="GO:0005737">
    <property type="term" value="C:cytoplasm"/>
    <property type="evidence" value="ECO:0007669"/>
    <property type="project" value="TreeGrafter"/>
</dbReference>
<evidence type="ECO:0000256" key="10">
    <source>
        <dbReference type="PIRSR" id="PIRSR039133-3"/>
    </source>
</evidence>
<dbReference type="Pfam" id="PF14732">
    <property type="entry name" value="UAE_UbL"/>
    <property type="match status" value="1"/>
</dbReference>
<comment type="similarity">
    <text evidence="2">Belongs to the ubiquitin-activating E1 family.</text>
</comment>
<dbReference type="InterPro" id="IPR028077">
    <property type="entry name" value="UAE_UbL_dom"/>
</dbReference>
<evidence type="ECO:0000256" key="1">
    <source>
        <dbReference type="ARBA" id="ARBA00004718"/>
    </source>
</evidence>
<feature type="binding site" evidence="9">
    <location>
        <begin position="192"/>
        <end position="197"/>
    </location>
    <ligand>
        <name>ATP</name>
        <dbReference type="ChEBI" id="CHEBI:30616"/>
    </ligand>
</feature>
<feature type="domain" description="Ubiquitin/SUMO-activating enzyme ubiquitin-like" evidence="13">
    <location>
        <begin position="532"/>
        <end position="614"/>
    </location>
</feature>
<evidence type="ECO:0000256" key="7">
    <source>
        <dbReference type="ARBA" id="ARBA00022840"/>
    </source>
</evidence>
<feature type="domain" description="THIF-type NAD/FAD binding fold" evidence="12">
    <location>
        <begin position="55"/>
        <end position="458"/>
    </location>
</feature>
<feature type="binding site" evidence="10">
    <location>
        <position position="521"/>
    </location>
    <ligand>
        <name>Zn(2+)</name>
        <dbReference type="ChEBI" id="CHEBI:29105"/>
    </ligand>
</feature>
<dbReference type="RefSeq" id="XP_026191058.1">
    <property type="nucleotide sequence ID" value="XM_026335273.1"/>
</dbReference>
<dbReference type="Proteomes" id="UP000515125">
    <property type="component" value="Unplaced"/>
</dbReference>
<keyword evidence="5" id="KW-0833">Ubl conjugation pathway</keyword>
<evidence type="ECO:0000256" key="2">
    <source>
        <dbReference type="ARBA" id="ARBA00005673"/>
    </source>
</evidence>
<dbReference type="PANTHER" id="PTHR10953:SF5">
    <property type="entry name" value="SUMO-ACTIVATING ENZYME SUBUNIT 2"/>
    <property type="match status" value="1"/>
</dbReference>
<keyword evidence="6 10" id="KW-0862">Zinc</keyword>
<dbReference type="GO" id="GO:0031510">
    <property type="term" value="C:SUMO activating enzyme complex"/>
    <property type="evidence" value="ECO:0007669"/>
    <property type="project" value="TreeGrafter"/>
</dbReference>
<evidence type="ECO:0000256" key="4">
    <source>
        <dbReference type="ARBA" id="ARBA00022741"/>
    </source>
</evidence>
<keyword evidence="3 10" id="KW-0479">Metal-binding</keyword>
<dbReference type="PIRSF" id="PIRSF039133">
    <property type="entry name" value="SUMO_E1B"/>
    <property type="match status" value="1"/>
</dbReference>
<feature type="region of interest" description="Disordered" evidence="11">
    <location>
        <begin position="635"/>
        <end position="681"/>
    </location>
</feature>
<dbReference type="GO" id="GO:0005524">
    <property type="term" value="F:ATP binding"/>
    <property type="evidence" value="ECO:0007669"/>
    <property type="project" value="UniProtKB-KW"/>
</dbReference>
<evidence type="ECO:0000256" key="9">
    <source>
        <dbReference type="PIRSR" id="PIRSR039133-2"/>
    </source>
</evidence>
<feature type="binding site" evidence="10">
    <location>
        <position position="233"/>
    </location>
    <ligand>
        <name>Zn(2+)</name>
        <dbReference type="ChEBI" id="CHEBI:29105"/>
    </ligand>
</feature>
<dbReference type="InterPro" id="IPR000594">
    <property type="entry name" value="ThiF_NAD_FAD-bd"/>
</dbReference>
<evidence type="ECO:0000256" key="8">
    <source>
        <dbReference type="PIRSR" id="PIRSR039133-1"/>
    </source>
</evidence>
<evidence type="ECO:0000259" key="12">
    <source>
        <dbReference type="Pfam" id="PF00899"/>
    </source>
</evidence>
<dbReference type="Gene3D" id="3.10.290.20">
    <property type="entry name" value="Ubiquitin-like 2 activating enzyme e1b. Chain: B, domain 3"/>
    <property type="match status" value="1"/>
</dbReference>
<dbReference type="PANTHER" id="PTHR10953">
    <property type="entry name" value="UBIQUITIN-ACTIVATING ENZYME E1"/>
    <property type="match status" value="1"/>
</dbReference>
<feature type="compositionally biased region" description="Low complexity" evidence="11">
    <location>
        <begin position="25"/>
        <end position="46"/>
    </location>
</feature>
<dbReference type="GO" id="GO:0016925">
    <property type="term" value="P:protein sumoylation"/>
    <property type="evidence" value="ECO:0007669"/>
    <property type="project" value="UniProtKB-UniPathway"/>
</dbReference>
<keyword evidence="14" id="KW-1185">Reference proteome</keyword>
<evidence type="ECO:0000256" key="5">
    <source>
        <dbReference type="ARBA" id="ARBA00022786"/>
    </source>
</evidence>
<dbReference type="AlphaFoldDB" id="A0A6P6RTA8"/>
<dbReference type="InterPro" id="IPR045886">
    <property type="entry name" value="ThiF/MoeB/HesA"/>
</dbReference>
<feature type="compositionally biased region" description="Low complexity" evidence="11">
    <location>
        <begin position="642"/>
        <end position="667"/>
    </location>
</feature>
<dbReference type="Pfam" id="PF00899">
    <property type="entry name" value="ThiF"/>
    <property type="match status" value="1"/>
</dbReference>
<feature type="active site" description="Glycyl thioester intermediate" evidence="8">
    <location>
        <position position="249"/>
    </location>
</feature>
<dbReference type="GO" id="GO:0046872">
    <property type="term" value="F:metal ion binding"/>
    <property type="evidence" value="ECO:0007669"/>
    <property type="project" value="UniProtKB-KW"/>
</dbReference>
<dbReference type="InterPro" id="IPR023318">
    <property type="entry name" value="Ub_act_enz_dom_a_sf"/>
</dbReference>
<dbReference type="InterPro" id="IPR042449">
    <property type="entry name" value="Ub-E1_IAD_1"/>
</dbReference>
<feature type="binding site" evidence="9">
    <location>
        <position position="87"/>
    </location>
    <ligand>
        <name>ATP</name>
        <dbReference type="ChEBI" id="CHEBI:30616"/>
    </ligand>
</feature>
<feature type="binding site" evidence="10">
    <location>
        <position position="518"/>
    </location>
    <ligand>
        <name>Zn(2+)</name>
        <dbReference type="ChEBI" id="CHEBI:29105"/>
    </ligand>
</feature>
<evidence type="ECO:0000256" key="6">
    <source>
        <dbReference type="ARBA" id="ARBA00022833"/>
    </source>
</evidence>
<dbReference type="GO" id="GO:0019948">
    <property type="term" value="F:SUMO activating enzyme activity"/>
    <property type="evidence" value="ECO:0007669"/>
    <property type="project" value="InterPro"/>
</dbReference>
<dbReference type="PRINTS" id="PR01849">
    <property type="entry name" value="UBIQUITINACT"/>
</dbReference>
<evidence type="ECO:0000313" key="15">
    <source>
        <dbReference type="RefSeq" id="XP_026191058.1"/>
    </source>
</evidence>
<dbReference type="FunFam" id="3.50.50.80:FF:000002">
    <property type="entry name" value="SUMO-activating enzyme subunit 2"/>
    <property type="match status" value="1"/>
</dbReference>
<comment type="pathway">
    <text evidence="1">Protein modification; protein sumoylation.</text>
</comment>
<dbReference type="OrthoDB" id="10252231at2759"/>
<dbReference type="InterPro" id="IPR035985">
    <property type="entry name" value="Ubiquitin-activating_enz"/>
</dbReference>
<feature type="region of interest" description="Disordered" evidence="11">
    <location>
        <begin position="1"/>
        <end position="46"/>
    </location>
</feature>
<dbReference type="InterPro" id="IPR000011">
    <property type="entry name" value="UBQ/SUMO-activ_enz_E1-like"/>
</dbReference>
<evidence type="ECO:0000259" key="13">
    <source>
        <dbReference type="Pfam" id="PF14732"/>
    </source>
</evidence>
<evidence type="ECO:0000313" key="14">
    <source>
        <dbReference type="Proteomes" id="UP000515125"/>
    </source>
</evidence>
<dbReference type="Gene3D" id="3.50.50.80">
    <property type="entry name" value="Ubiquitin-activating enzyme E1, inactive adenylation domain, subdomain 1"/>
    <property type="match status" value="1"/>
</dbReference>
<feature type="binding site" evidence="9">
    <location>
        <begin position="95"/>
        <end position="98"/>
    </location>
    <ligand>
        <name>ATP</name>
        <dbReference type="ChEBI" id="CHEBI:30616"/>
    </ligand>
</feature>
<keyword evidence="7 9" id="KW-0067">ATP-binding</keyword>
<accession>A0A6P6RTA8</accession>
<feature type="binding site" evidence="9">
    <location>
        <begin position="63"/>
        <end position="68"/>
    </location>
    <ligand>
        <name>ATP</name>
        <dbReference type="ChEBI" id="CHEBI:30616"/>
    </ligand>
</feature>
<dbReference type="Gene3D" id="1.10.10.520">
    <property type="entry name" value="Ubiquitin activating enzymes (Uba3). Chain: B, domain 2"/>
    <property type="match status" value="1"/>
</dbReference>
<keyword evidence="4 9" id="KW-0547">Nucleotide-binding</keyword>
<name>A0A6P6RTA8_9EIME</name>
<dbReference type="UniPathway" id="UPA00886"/>
<protein>
    <submittedName>
        <fullName evidence="15">SUMO-activating enzyme subunit 2</fullName>
    </submittedName>
</protein>
<dbReference type="InterPro" id="IPR030661">
    <property type="entry name" value="Uba2"/>
</dbReference>
<organism evidence="14 15">
    <name type="scientific">Cyclospora cayetanensis</name>
    <dbReference type="NCBI Taxonomy" id="88456"/>
    <lineage>
        <taxon>Eukaryota</taxon>
        <taxon>Sar</taxon>
        <taxon>Alveolata</taxon>
        <taxon>Apicomplexa</taxon>
        <taxon>Conoidasida</taxon>
        <taxon>Coccidia</taxon>
        <taxon>Eucoccidiorida</taxon>
        <taxon>Eimeriorina</taxon>
        <taxon>Eimeriidae</taxon>
        <taxon>Cyclospora</taxon>
    </lineage>
</organism>
<evidence type="ECO:0000256" key="3">
    <source>
        <dbReference type="ARBA" id="ARBA00022723"/>
    </source>
</evidence>
<dbReference type="GeneID" id="34624012"/>
<sequence>MAPPLDPEIPVVAATRGGEGGGSGVAVNAQEESGPPRSPPVGGVSSEPIADFDASEVAVLVVGAGGIGCELVKTLVLSGFCRIGIVDLDTVDITNLNRQFFFRKAHVGMSKAQVLASACSKLFTQQQLLKIGAAAAAAGTQPATQECSAAAEDELVSGDRIYGLLGMRGNIMSACFTVSFVSSFDIVFAALDNLQARRHLNRLCLGAEKPLIEAGSTGYSGQVVPIVPHQTLCFDCEAKPNVKDRFPVCTLRQHPEKPEHCVAWAKMLYELLFGLDNADNLLVDLKAELEALLSTASSNWQDVATAGKRVMEEVFSKQIKDLRILKTDWKGKDPPNPLQLHPDLQRQVMQRHQQHNTMQDFPAHRLWSSLECQQAFLSSFCSLMKKKHEMQNQDAQGQQQKQLQGVPFDKDDDLAMDFTRWELQAIAGSIIPAIASTNAIVAALQVVQAQHLLRGLTRLRHQQAVKPQGQQSADELKETVRDTLARQVWVKPFVTGRHANRYGSLLLPEILEPPRASCFACQQIRLTVKLASLKSWNLYNFLKRVLIEALGFNLPFLDYGCNLIDPEEALQDDAYRQSLLSTSLQDAQISSGTLLTVTDFSQGEFQCDLLILEDPTITDKPEEAATAFLLSKPETTACDKGSNSSSSSSSTAASSSSSDSSSSNSNSPQEGGASTPILVDSDDEGCHLAGVPLAAAAAAAVAANKDAEVLVVSDSDA</sequence>
<reference evidence="15" key="1">
    <citation type="submission" date="2025-08" db="UniProtKB">
        <authorList>
            <consortium name="RefSeq"/>
        </authorList>
    </citation>
    <scope>IDENTIFICATION</scope>
</reference>
<dbReference type="SUPFAM" id="SSF69572">
    <property type="entry name" value="Activating enzymes of the ubiquitin-like proteins"/>
    <property type="match status" value="1"/>
</dbReference>